<dbReference type="Proteomes" id="UP000193866">
    <property type="component" value="Unassembled WGS sequence"/>
</dbReference>
<protein>
    <recommendedName>
        <fullName evidence="4">PE domain-containing protein</fullName>
    </recommendedName>
</protein>
<gene>
    <name evidence="2" type="ORF">AWC16_13465</name>
</gene>
<sequence length="182" mass="18629">METVKSGSRPSSLVAATAVLLAAGLTPVAAQPEISTRAAAAVSAEVALAGSAVVDTLPNLEALAAAFDVPDTAEVFDIPGAAEVFDIPGAAAAFDFVGLFNAELAAAQGFFNSLFSLPVTFFNNVQDVVNSLINLDFGMAFSAAVSIPQDIINYVLGLPGLVINTVFNMAVVLPGEYLFNFG</sequence>
<evidence type="ECO:0000313" key="3">
    <source>
        <dbReference type="Proteomes" id="UP000193866"/>
    </source>
</evidence>
<organism evidence="2 3">
    <name type="scientific">Mycolicibacter longobardus</name>
    <dbReference type="NCBI Taxonomy" id="1108812"/>
    <lineage>
        <taxon>Bacteria</taxon>
        <taxon>Bacillati</taxon>
        <taxon>Actinomycetota</taxon>
        <taxon>Actinomycetes</taxon>
        <taxon>Mycobacteriales</taxon>
        <taxon>Mycobacteriaceae</taxon>
        <taxon>Mycolicibacter</taxon>
    </lineage>
</organism>
<name>A0A1X1YHZ3_9MYCO</name>
<feature type="signal peptide" evidence="1">
    <location>
        <begin position="1"/>
        <end position="30"/>
    </location>
</feature>
<dbReference type="OrthoDB" id="4764461at2"/>
<evidence type="ECO:0000256" key="1">
    <source>
        <dbReference type="SAM" id="SignalP"/>
    </source>
</evidence>
<feature type="chain" id="PRO_5012032688" description="PE domain-containing protein" evidence="1">
    <location>
        <begin position="31"/>
        <end position="182"/>
    </location>
</feature>
<dbReference type="AlphaFoldDB" id="A0A1X1YHZ3"/>
<keyword evidence="3" id="KW-1185">Reference proteome</keyword>
<evidence type="ECO:0008006" key="4">
    <source>
        <dbReference type="Google" id="ProtNLM"/>
    </source>
</evidence>
<accession>A0A1X1YHZ3</accession>
<comment type="caution">
    <text evidence="2">The sequence shown here is derived from an EMBL/GenBank/DDBJ whole genome shotgun (WGS) entry which is preliminary data.</text>
</comment>
<keyword evidence="1" id="KW-0732">Signal</keyword>
<evidence type="ECO:0000313" key="2">
    <source>
        <dbReference type="EMBL" id="ORW10739.1"/>
    </source>
</evidence>
<dbReference type="STRING" id="1108812.AWC16_13465"/>
<proteinExistence type="predicted"/>
<dbReference type="RefSeq" id="WP_085265010.1">
    <property type="nucleotide sequence ID" value="NZ_JACKVG010000022.1"/>
</dbReference>
<reference evidence="2 3" key="1">
    <citation type="submission" date="2016-01" db="EMBL/GenBank/DDBJ databases">
        <title>The new phylogeny of the genus Mycobacterium.</title>
        <authorList>
            <person name="Tarcisio F."/>
            <person name="Conor M."/>
            <person name="Antonella G."/>
            <person name="Elisabetta G."/>
            <person name="Giulia F.S."/>
            <person name="Sara T."/>
            <person name="Anna F."/>
            <person name="Clotilde B."/>
            <person name="Roberto B."/>
            <person name="Veronica D.S."/>
            <person name="Fabio R."/>
            <person name="Monica P."/>
            <person name="Olivier J."/>
            <person name="Enrico T."/>
            <person name="Nicola S."/>
        </authorList>
    </citation>
    <scope>NUCLEOTIDE SEQUENCE [LARGE SCALE GENOMIC DNA]</scope>
    <source>
        <strain evidence="2 3">DSM 45394</strain>
    </source>
</reference>
<dbReference type="EMBL" id="LQPG01000020">
    <property type="protein sequence ID" value="ORW10739.1"/>
    <property type="molecule type" value="Genomic_DNA"/>
</dbReference>